<organism evidence="1 2">
    <name type="scientific">Candidatus Phaeomarinibacter ectocarpi</name>
    <dbReference type="NCBI Taxonomy" id="1458461"/>
    <lineage>
        <taxon>Bacteria</taxon>
        <taxon>Pseudomonadati</taxon>
        <taxon>Pseudomonadota</taxon>
        <taxon>Alphaproteobacteria</taxon>
        <taxon>Hyphomicrobiales</taxon>
        <taxon>Parvibaculaceae</taxon>
        <taxon>Candidatus Phaeomarinibacter</taxon>
    </lineage>
</organism>
<dbReference type="KEGG" id="pect:BN1012_Phect2031"/>
<dbReference type="EMBL" id="HG966617">
    <property type="protein sequence ID" value="CDO60244.1"/>
    <property type="molecule type" value="Genomic_DNA"/>
</dbReference>
<name>X5MFX4_9HYPH</name>
<protein>
    <submittedName>
        <fullName evidence="1">Uncharacterized protein</fullName>
    </submittedName>
</protein>
<evidence type="ECO:0000313" key="2">
    <source>
        <dbReference type="Proteomes" id="UP000032160"/>
    </source>
</evidence>
<reference evidence="1 2" key="1">
    <citation type="journal article" date="2014" name="Front. Genet.">
        <title>Genome and metabolic network of "Candidatus Phaeomarinobacter ectocarpi" Ec32, a new candidate genus of Alphaproteobacteria frequently associated with brown algae.</title>
        <authorList>
            <person name="Dittami S.M."/>
            <person name="Barbeyron T."/>
            <person name="Boyen C."/>
            <person name="Cambefort J."/>
            <person name="Collet G."/>
            <person name="Delage L."/>
            <person name="Gobet A."/>
            <person name="Groisillier A."/>
            <person name="Leblanc C."/>
            <person name="Michel G."/>
            <person name="Scornet D."/>
            <person name="Siegel A."/>
            <person name="Tapia J.E."/>
            <person name="Tonon T."/>
        </authorList>
    </citation>
    <scope>NUCLEOTIDE SEQUENCE [LARGE SCALE GENOMIC DNA]</scope>
    <source>
        <strain evidence="1 2">Ec32</strain>
    </source>
</reference>
<dbReference type="AlphaFoldDB" id="X5MFX4"/>
<dbReference type="HOGENOM" id="CLU_3341769_0_0_5"/>
<accession>X5MFX4</accession>
<sequence length="37" mass="4393">MSDSAFTPDKHWSKFFSCARDEFDCIVDKMISFKFPK</sequence>
<dbReference type="Proteomes" id="UP000032160">
    <property type="component" value="Chromosome I"/>
</dbReference>
<gene>
    <name evidence="1" type="ORF">BN1012_Phect2031</name>
</gene>
<keyword evidence="2" id="KW-1185">Reference proteome</keyword>
<evidence type="ECO:0000313" key="1">
    <source>
        <dbReference type="EMBL" id="CDO60244.1"/>
    </source>
</evidence>
<proteinExistence type="predicted"/>